<dbReference type="Proteomes" id="UP000593568">
    <property type="component" value="Unassembled WGS sequence"/>
</dbReference>
<dbReference type="EMBL" id="JABEZW010000009">
    <property type="protein sequence ID" value="MBA0776074.1"/>
    <property type="molecule type" value="Genomic_DNA"/>
</dbReference>
<proteinExistence type="predicted"/>
<dbReference type="AlphaFoldDB" id="A0A7J9ETN4"/>
<protein>
    <recommendedName>
        <fullName evidence="3">RNase H type-1 domain-containing protein</fullName>
    </recommendedName>
</protein>
<name>A0A7J9ETN4_9ROSI</name>
<reference evidence="1 2" key="1">
    <citation type="journal article" date="2019" name="Genome Biol. Evol.">
        <title>Insights into the evolution of the New World diploid cottons (Gossypium, subgenus Houzingenia) based on genome sequencing.</title>
        <authorList>
            <person name="Grover C.E."/>
            <person name="Arick M.A. 2nd"/>
            <person name="Thrash A."/>
            <person name="Conover J.L."/>
            <person name="Sanders W.S."/>
            <person name="Peterson D.G."/>
            <person name="Frelichowski J.E."/>
            <person name="Scheffler J.A."/>
            <person name="Scheffler B.E."/>
            <person name="Wendel J.F."/>
        </authorList>
    </citation>
    <scope>NUCLEOTIDE SEQUENCE [LARGE SCALE GENOMIC DNA]</scope>
    <source>
        <strain evidence="1">8</strain>
        <tissue evidence="1">Leaf</tissue>
    </source>
</reference>
<keyword evidence="2" id="KW-1185">Reference proteome</keyword>
<evidence type="ECO:0000313" key="2">
    <source>
        <dbReference type="Proteomes" id="UP000593568"/>
    </source>
</evidence>
<comment type="caution">
    <text evidence="1">The sequence shown here is derived from an EMBL/GenBank/DDBJ whole genome shotgun (WGS) entry which is preliminary data.</text>
</comment>
<feature type="non-terminal residue" evidence="1">
    <location>
        <position position="104"/>
    </location>
</feature>
<organism evidence="1 2">
    <name type="scientific">Gossypium trilobum</name>
    <dbReference type="NCBI Taxonomy" id="34281"/>
    <lineage>
        <taxon>Eukaryota</taxon>
        <taxon>Viridiplantae</taxon>
        <taxon>Streptophyta</taxon>
        <taxon>Embryophyta</taxon>
        <taxon>Tracheophyta</taxon>
        <taxon>Spermatophyta</taxon>
        <taxon>Magnoliopsida</taxon>
        <taxon>eudicotyledons</taxon>
        <taxon>Gunneridae</taxon>
        <taxon>Pentapetalae</taxon>
        <taxon>rosids</taxon>
        <taxon>malvids</taxon>
        <taxon>Malvales</taxon>
        <taxon>Malvaceae</taxon>
        <taxon>Malvoideae</taxon>
        <taxon>Gossypium</taxon>
    </lineage>
</organism>
<evidence type="ECO:0000313" key="1">
    <source>
        <dbReference type="EMBL" id="MBA0776074.1"/>
    </source>
</evidence>
<accession>A0A7J9ETN4</accession>
<evidence type="ECO:0008006" key="3">
    <source>
        <dbReference type="Google" id="ProtNLM"/>
    </source>
</evidence>
<gene>
    <name evidence="1" type="ORF">Gotri_011128</name>
</gene>
<sequence length="104" mass="11621">SRKLQVVTNCPLCQSEEEFVSHIFWDCATVKIPYKGNLIDSGVSKNIHQYDITWKLLRTNEVKGNFDAAYIDATTTKVIACLQVVLVAEDLGFRNLAVEGDSLT</sequence>
<feature type="non-terminal residue" evidence="1">
    <location>
        <position position="1"/>
    </location>
</feature>